<accession>A0A1E3GRY6</accession>
<protein>
    <submittedName>
        <fullName evidence="2">Putative competence-damage inducible protein</fullName>
    </submittedName>
</protein>
<dbReference type="Pfam" id="PF00994">
    <property type="entry name" value="MoCF_biosynth"/>
    <property type="match status" value="1"/>
</dbReference>
<organism evidence="2 3">
    <name type="scientific">Methylophaga muralis</name>
    <dbReference type="NCBI Taxonomy" id="291169"/>
    <lineage>
        <taxon>Bacteria</taxon>
        <taxon>Pseudomonadati</taxon>
        <taxon>Pseudomonadota</taxon>
        <taxon>Gammaproteobacteria</taxon>
        <taxon>Thiotrichales</taxon>
        <taxon>Piscirickettsiaceae</taxon>
        <taxon>Methylophaga</taxon>
    </lineage>
</organism>
<name>A0A1E3GRY6_9GAMM</name>
<dbReference type="Gene3D" id="3.40.980.10">
    <property type="entry name" value="MoaB/Mog-like domain"/>
    <property type="match status" value="1"/>
</dbReference>
<dbReference type="EMBL" id="MCRI01000013">
    <property type="protein sequence ID" value="ODN66828.1"/>
    <property type="molecule type" value="Genomic_DNA"/>
</dbReference>
<sequence length="248" mass="27941">MHIGAVIIGDEILSGKRQDKHFNQLQIMLAKRGLELSWTLIVGDDPQQLERALRFSMSSEDLVFGFGGIGATPDDRTRQTVAKIADVPLIPHPEATAEIEARFGEDAYPNRILMGYLPEGSQIIPNTINRIPGFSYANHHFTPGFPEMAWPMVEWVLDNRYAHLKNQRPAAEQIIFVQRGRESDLLPVMNQIVNDYPQLKLSSLPHLGEPPHIEFSLRGEAAEVEQAMQLIKQAIDQAGFVWTNQLIQ</sequence>
<dbReference type="SMART" id="SM00852">
    <property type="entry name" value="MoCF_biosynth"/>
    <property type="match status" value="1"/>
</dbReference>
<dbReference type="PANTHER" id="PTHR13939">
    <property type="entry name" value="NICOTINAMIDE-NUCLEOTIDE AMIDOHYDROLASE PNCC"/>
    <property type="match status" value="1"/>
</dbReference>
<comment type="caution">
    <text evidence="2">The sequence shown here is derived from an EMBL/GenBank/DDBJ whole genome shotgun (WGS) entry which is preliminary data.</text>
</comment>
<evidence type="ECO:0000313" key="3">
    <source>
        <dbReference type="Proteomes" id="UP000094379"/>
    </source>
</evidence>
<reference evidence="2 3" key="1">
    <citation type="submission" date="2016-07" db="EMBL/GenBank/DDBJ databases">
        <title>Draft Genome Sequence of Methylophaga muralis Bur 1.</title>
        <authorList>
            <person name="Vasilenko O.V."/>
            <person name="Doronina N.V."/>
            <person name="Shmareva M.N."/>
            <person name="Tarlachkov S.V."/>
            <person name="Mustakhimov I."/>
            <person name="Trotsenko Y.A."/>
        </authorList>
    </citation>
    <scope>NUCLEOTIDE SEQUENCE [LARGE SCALE GENOMIC DNA]</scope>
    <source>
        <strain evidence="2 3">Bur 1</strain>
    </source>
</reference>
<keyword evidence="3" id="KW-1185">Reference proteome</keyword>
<dbReference type="PATRIC" id="fig|291169.3.peg.1531"/>
<dbReference type="SUPFAM" id="SSF53218">
    <property type="entry name" value="Molybdenum cofactor biosynthesis proteins"/>
    <property type="match status" value="1"/>
</dbReference>
<dbReference type="PANTHER" id="PTHR13939:SF0">
    <property type="entry name" value="NMN AMIDOHYDROLASE-LIKE PROTEIN YFAY"/>
    <property type="match status" value="1"/>
</dbReference>
<dbReference type="AlphaFoldDB" id="A0A1E3GRY6"/>
<evidence type="ECO:0000313" key="2">
    <source>
        <dbReference type="EMBL" id="ODN66828.1"/>
    </source>
</evidence>
<dbReference type="InterPro" id="IPR001453">
    <property type="entry name" value="MoaB/Mog_dom"/>
</dbReference>
<dbReference type="STRING" id="291169.A9E74_01525"/>
<dbReference type="Proteomes" id="UP000094379">
    <property type="component" value="Unassembled WGS sequence"/>
</dbReference>
<proteinExistence type="predicted"/>
<gene>
    <name evidence="2" type="primary">cinA</name>
    <name evidence="2" type="ORF">A9E74_01525</name>
</gene>
<dbReference type="CDD" id="cd00885">
    <property type="entry name" value="cinA"/>
    <property type="match status" value="1"/>
</dbReference>
<evidence type="ECO:0000259" key="1">
    <source>
        <dbReference type="SMART" id="SM00852"/>
    </source>
</evidence>
<dbReference type="InterPro" id="IPR050101">
    <property type="entry name" value="CinA"/>
</dbReference>
<dbReference type="InterPro" id="IPR036425">
    <property type="entry name" value="MoaB/Mog-like_dom_sf"/>
</dbReference>
<feature type="domain" description="MoaB/Mog" evidence="1">
    <location>
        <begin position="4"/>
        <end position="164"/>
    </location>
</feature>
<dbReference type="RefSeq" id="WP_069295989.1">
    <property type="nucleotide sequence ID" value="NZ_MCRI01000013.1"/>
</dbReference>